<dbReference type="InterPro" id="IPR041489">
    <property type="entry name" value="PDZ_6"/>
</dbReference>
<evidence type="ECO:0000259" key="3">
    <source>
        <dbReference type="PROSITE" id="PS50010"/>
    </source>
</evidence>
<dbReference type="EMBL" id="SDOX01000145">
    <property type="protein sequence ID" value="TFJ81018.1"/>
    <property type="molecule type" value="Genomic_DNA"/>
</dbReference>
<dbReference type="Pfam" id="PF00169">
    <property type="entry name" value="PH"/>
    <property type="match status" value="1"/>
</dbReference>
<evidence type="ECO:0008006" key="6">
    <source>
        <dbReference type="Google" id="ProtNLM"/>
    </source>
</evidence>
<dbReference type="InterPro" id="IPR035899">
    <property type="entry name" value="DBL_dom_sf"/>
</dbReference>
<dbReference type="InterPro" id="IPR001849">
    <property type="entry name" value="PH_domain"/>
</dbReference>
<dbReference type="InterPro" id="IPR001331">
    <property type="entry name" value="GDS_CDC24_CS"/>
</dbReference>
<feature type="compositionally biased region" description="Polar residues" evidence="1">
    <location>
        <begin position="955"/>
        <end position="968"/>
    </location>
</feature>
<dbReference type="Pfam" id="PF00621">
    <property type="entry name" value="RhoGEF"/>
    <property type="match status" value="1"/>
</dbReference>
<feature type="region of interest" description="Disordered" evidence="1">
    <location>
        <begin position="679"/>
        <end position="796"/>
    </location>
</feature>
<feature type="compositionally biased region" description="Polar residues" evidence="1">
    <location>
        <begin position="688"/>
        <end position="697"/>
    </location>
</feature>
<dbReference type="InterPro" id="IPR051092">
    <property type="entry name" value="FYVE_RhoGEF_PH"/>
</dbReference>
<evidence type="ECO:0000259" key="2">
    <source>
        <dbReference type="PROSITE" id="PS50003"/>
    </source>
</evidence>
<dbReference type="GO" id="GO:0035556">
    <property type="term" value="P:intracellular signal transduction"/>
    <property type="evidence" value="ECO:0007669"/>
    <property type="project" value="InterPro"/>
</dbReference>
<proteinExistence type="predicted"/>
<dbReference type="Gene3D" id="1.20.900.10">
    <property type="entry name" value="Dbl homology (DH) domain"/>
    <property type="match status" value="1"/>
</dbReference>
<comment type="caution">
    <text evidence="4">The sequence shown here is derived from an EMBL/GenBank/DDBJ whole genome shotgun (WGS) entry which is preliminary data.</text>
</comment>
<protein>
    <recommendedName>
        <fullName evidence="6">DH domain-containing protein</fullName>
    </recommendedName>
</protein>
<dbReference type="Gene3D" id="2.30.29.30">
    <property type="entry name" value="Pleckstrin-homology domain (PH domain)/Phosphotyrosine-binding domain (PTB)"/>
    <property type="match status" value="1"/>
</dbReference>
<dbReference type="Gene3D" id="2.30.42.10">
    <property type="match status" value="1"/>
</dbReference>
<dbReference type="SMART" id="SM00233">
    <property type="entry name" value="PH"/>
    <property type="match status" value="1"/>
</dbReference>
<dbReference type="OrthoDB" id="660555at2759"/>
<feature type="region of interest" description="Disordered" evidence="1">
    <location>
        <begin position="1"/>
        <end position="45"/>
    </location>
</feature>
<feature type="region of interest" description="Disordered" evidence="1">
    <location>
        <begin position="946"/>
        <end position="968"/>
    </location>
</feature>
<accession>A0A4D9CWT0</accession>
<feature type="compositionally biased region" description="Low complexity" evidence="1">
    <location>
        <begin position="784"/>
        <end position="794"/>
    </location>
</feature>
<dbReference type="InterPro" id="IPR000219">
    <property type="entry name" value="DH_dom"/>
</dbReference>
<dbReference type="CDD" id="cd00160">
    <property type="entry name" value="RhoGEF"/>
    <property type="match status" value="1"/>
</dbReference>
<reference evidence="4 5" key="1">
    <citation type="submission" date="2019-01" db="EMBL/GenBank/DDBJ databases">
        <title>Nuclear Genome Assembly of the Microalgal Biofuel strain Nannochloropsis salina CCMP1776.</title>
        <authorList>
            <person name="Hovde B."/>
        </authorList>
    </citation>
    <scope>NUCLEOTIDE SEQUENCE [LARGE SCALE GENOMIC DNA]</scope>
    <source>
        <strain evidence="4 5">CCMP1776</strain>
    </source>
</reference>
<dbReference type="SUPFAM" id="SSF50156">
    <property type="entry name" value="PDZ domain-like"/>
    <property type="match status" value="1"/>
</dbReference>
<evidence type="ECO:0000313" key="4">
    <source>
        <dbReference type="EMBL" id="TFJ81018.1"/>
    </source>
</evidence>
<feature type="domain" description="DH" evidence="3">
    <location>
        <begin position="42"/>
        <end position="234"/>
    </location>
</feature>
<dbReference type="PROSITE" id="PS50010">
    <property type="entry name" value="DH_2"/>
    <property type="match status" value="1"/>
</dbReference>
<dbReference type="PANTHER" id="PTHR12673:SF159">
    <property type="entry name" value="LD03170P"/>
    <property type="match status" value="1"/>
</dbReference>
<dbReference type="PROSITE" id="PS50003">
    <property type="entry name" value="PH_DOMAIN"/>
    <property type="match status" value="1"/>
</dbReference>
<dbReference type="SUPFAM" id="SSF50729">
    <property type="entry name" value="PH domain-like"/>
    <property type="match status" value="1"/>
</dbReference>
<dbReference type="InterPro" id="IPR036034">
    <property type="entry name" value="PDZ_sf"/>
</dbReference>
<organism evidence="4 5">
    <name type="scientific">Nannochloropsis salina CCMP1776</name>
    <dbReference type="NCBI Taxonomy" id="1027361"/>
    <lineage>
        <taxon>Eukaryota</taxon>
        <taxon>Sar</taxon>
        <taxon>Stramenopiles</taxon>
        <taxon>Ochrophyta</taxon>
        <taxon>Eustigmatophyceae</taxon>
        <taxon>Eustigmatales</taxon>
        <taxon>Monodopsidaceae</taxon>
        <taxon>Microchloropsis</taxon>
        <taxon>Microchloropsis salina</taxon>
    </lineage>
</organism>
<feature type="region of interest" description="Disordered" evidence="1">
    <location>
        <begin position="853"/>
        <end position="874"/>
    </location>
</feature>
<name>A0A4D9CWT0_9STRA</name>
<dbReference type="Pfam" id="PF17820">
    <property type="entry name" value="PDZ_6"/>
    <property type="match status" value="1"/>
</dbReference>
<keyword evidence="5" id="KW-1185">Reference proteome</keyword>
<dbReference type="PROSITE" id="PS00741">
    <property type="entry name" value="DH_1"/>
    <property type="match status" value="1"/>
</dbReference>
<dbReference type="GO" id="GO:0005737">
    <property type="term" value="C:cytoplasm"/>
    <property type="evidence" value="ECO:0007669"/>
    <property type="project" value="TreeGrafter"/>
</dbReference>
<evidence type="ECO:0000256" key="1">
    <source>
        <dbReference type="SAM" id="MobiDB-lite"/>
    </source>
</evidence>
<feature type="compositionally biased region" description="Gly residues" evidence="1">
    <location>
        <begin position="857"/>
        <end position="870"/>
    </location>
</feature>
<dbReference type="SMART" id="SM00325">
    <property type="entry name" value="RhoGEF"/>
    <property type="match status" value="1"/>
</dbReference>
<dbReference type="Proteomes" id="UP000355283">
    <property type="component" value="Unassembled WGS sequence"/>
</dbReference>
<dbReference type="PANTHER" id="PTHR12673">
    <property type="entry name" value="FACIOGENITAL DYSPLASIA PROTEIN"/>
    <property type="match status" value="1"/>
</dbReference>
<dbReference type="AlphaFoldDB" id="A0A4D9CWT0"/>
<feature type="region of interest" description="Disordered" evidence="1">
    <location>
        <begin position="588"/>
        <end position="611"/>
    </location>
</feature>
<gene>
    <name evidence="4" type="ORF">NSK_007661</name>
</gene>
<evidence type="ECO:0000313" key="5">
    <source>
        <dbReference type="Proteomes" id="UP000355283"/>
    </source>
</evidence>
<dbReference type="GO" id="GO:0005085">
    <property type="term" value="F:guanyl-nucleotide exchange factor activity"/>
    <property type="evidence" value="ECO:0007669"/>
    <property type="project" value="InterPro"/>
</dbReference>
<feature type="domain" description="PH" evidence="2">
    <location>
        <begin position="261"/>
        <end position="355"/>
    </location>
</feature>
<dbReference type="SUPFAM" id="SSF48065">
    <property type="entry name" value="DBL homology domain (DH-domain)"/>
    <property type="match status" value="1"/>
</dbReference>
<sequence>MPAGEDTYPPTPTRAPSWSPSNPPVTDGASNLPLTPRSRSRRRDQVAREILDSEKSFVEQMMVLTKTFIKPLRYWNAEIAGNAESTHPPLPNSFLQEIFSNIEQLLIFNGHVVEQFSELQCGSQAFGGFFKKAAPFFKMYSSYVSNYDRAMETLLHLIETRLDFAAFVRACELQEGCKGLNLRAYLIMPIQRIPRYKLLLTELLKHTPEEHPDFEDLEAAVKLVSSVVGAINEDIKRQEKRFKVIEIQERWDTNLVTASRKFEKEGMLVKVCRKGPKARQFVLLNDLLIYGARKIASSEKCTLHRKVDLSELFVVDSGNAEKTFILATRAKSFVVQCADMSDKKTWMAAFAACFAEMEKTVLYGKGRVLNKDQRLTHVGLWMVRDGEMVRESYLLPPQLQENKMYGFLDFRDLRLVVDPQGPSRGSMGKRVLSRIMRRGASLSQFNFKVQSEHPVPCEHITPDEVYEPGESDEDDESTFADALSPFSSASVSPQNLGLSDARTSYGLDAYSATRSRSVDAVPSAPLNDIGFQTTSGFIDGRQSGKWSGILHGLRPKGASSASPGPVADYQQRSDMAALERTMGLMGLQAPYNQGNGNEKGESRPSPPPLSAVVAAPVGAKSVDVGRNVTLGGGVCLTKPTSPSHGPLSPSLSPRCAYEDLIRPAQEAVNLPFLPSSASSFAPYPSTSVSSLRQSSDSGGEHSAKTLAEGEAVSVSSQSFLGGSTGGKNRFGGNTSTSEEARKCDAVPQSFRHHQVGGDRPVKAPRSPRQGSLSPPSFPARFESAKSSDAFSRSSPPVPKFAALPLPSCSASSSNRTPGNEYVVVLPVSDLGLGIFLRDESGEVVVGGFRSPKHLTGAGSGASGGGPGGNGTSATLTNPSMRAGIKLGDVLLKVNGTSIHSVNQTISILRESRMEKVFALTLRRVNNAEGWVARGNNMAAGLGSMRVLSYSPPKPQSKSLRGSRTSGSK</sequence>
<dbReference type="InterPro" id="IPR011993">
    <property type="entry name" value="PH-like_dom_sf"/>
</dbReference>